<dbReference type="AlphaFoldDB" id="A0A0A9AZ29"/>
<accession>A0A0A9AZ29</accession>
<reference evidence="1" key="2">
    <citation type="journal article" date="2015" name="Data Brief">
        <title>Shoot transcriptome of the giant reed, Arundo donax.</title>
        <authorList>
            <person name="Barrero R.A."/>
            <person name="Guerrero F.D."/>
            <person name="Moolhuijzen P."/>
            <person name="Goolsby J.A."/>
            <person name="Tidwell J."/>
            <person name="Bellgard S.E."/>
            <person name="Bellgard M.I."/>
        </authorList>
    </citation>
    <scope>NUCLEOTIDE SEQUENCE</scope>
    <source>
        <tissue evidence="1">Shoot tissue taken approximately 20 cm above the soil surface</tissue>
    </source>
</reference>
<protein>
    <submittedName>
        <fullName evidence="1">Uncharacterized protein</fullName>
    </submittedName>
</protein>
<name>A0A0A9AZ29_ARUDO</name>
<dbReference type="EMBL" id="GBRH01242792">
    <property type="protein sequence ID" value="JAD55103.1"/>
    <property type="molecule type" value="Transcribed_RNA"/>
</dbReference>
<sequence length="18" mass="2063">MGKPIFAKRISEQSPRDC</sequence>
<proteinExistence type="predicted"/>
<organism evidence="1">
    <name type="scientific">Arundo donax</name>
    <name type="common">Giant reed</name>
    <name type="synonym">Donax arundinaceus</name>
    <dbReference type="NCBI Taxonomy" id="35708"/>
    <lineage>
        <taxon>Eukaryota</taxon>
        <taxon>Viridiplantae</taxon>
        <taxon>Streptophyta</taxon>
        <taxon>Embryophyta</taxon>
        <taxon>Tracheophyta</taxon>
        <taxon>Spermatophyta</taxon>
        <taxon>Magnoliopsida</taxon>
        <taxon>Liliopsida</taxon>
        <taxon>Poales</taxon>
        <taxon>Poaceae</taxon>
        <taxon>PACMAD clade</taxon>
        <taxon>Arundinoideae</taxon>
        <taxon>Arundineae</taxon>
        <taxon>Arundo</taxon>
    </lineage>
</organism>
<reference evidence="1" key="1">
    <citation type="submission" date="2014-09" db="EMBL/GenBank/DDBJ databases">
        <authorList>
            <person name="Magalhaes I.L.F."/>
            <person name="Oliveira U."/>
            <person name="Santos F.R."/>
            <person name="Vidigal T.H.D.A."/>
            <person name="Brescovit A.D."/>
            <person name="Santos A.J."/>
        </authorList>
    </citation>
    <scope>NUCLEOTIDE SEQUENCE</scope>
    <source>
        <tissue evidence="1">Shoot tissue taken approximately 20 cm above the soil surface</tissue>
    </source>
</reference>
<evidence type="ECO:0000313" key="1">
    <source>
        <dbReference type="EMBL" id="JAD55103.1"/>
    </source>
</evidence>